<dbReference type="Pfam" id="PF14460">
    <property type="entry name" value="Prok-E2_D"/>
    <property type="match status" value="1"/>
</dbReference>
<dbReference type="Proteomes" id="UP001238088">
    <property type="component" value="Unassembled WGS sequence"/>
</dbReference>
<evidence type="ECO:0000313" key="1">
    <source>
        <dbReference type="EMBL" id="MDQ0273505.1"/>
    </source>
</evidence>
<accession>A0ABU0AQK9</accession>
<reference evidence="1 2" key="1">
    <citation type="submission" date="2023-07" db="EMBL/GenBank/DDBJ databases">
        <title>Genomic Encyclopedia of Type Strains, Phase IV (KMG-IV): sequencing the most valuable type-strain genomes for metagenomic binning, comparative biology and taxonomic classification.</title>
        <authorList>
            <person name="Goeker M."/>
        </authorList>
    </citation>
    <scope>NUCLEOTIDE SEQUENCE [LARGE SCALE GENOMIC DNA]</scope>
    <source>
        <strain evidence="1 2">DSM 23494</strain>
    </source>
</reference>
<evidence type="ECO:0000313" key="2">
    <source>
        <dbReference type="Proteomes" id="UP001238088"/>
    </source>
</evidence>
<name>A0ABU0AQK9_9BACI</name>
<dbReference type="RefSeq" id="WP_307479709.1">
    <property type="nucleotide sequence ID" value="NZ_JAUSUB010000041.1"/>
</dbReference>
<gene>
    <name evidence="1" type="ORF">J2S17_005437</name>
</gene>
<sequence>MEIHFKLSNCPSNIMYPVTIYQKCENGISKASVQVTIDELINTLQDKPTNLLNADDSRTQEKSTPALPFGTIRYSATDSKDVERVTMVIPKKIWEIRYGDKNDHFYSIGFPKMVAQYKCINTQKSKVIQEMRLYAVSGNGPINDDTDLYSFPYPNVGKSNGIVCWGQNQRLELESLVDLEKSFYWFVSAPFNEDYGVRTSLEIHNFRMLIETIEGQRFNDQWLLPLNMKYKDLFN</sequence>
<comment type="caution">
    <text evidence="1">The sequence shown here is derived from an EMBL/GenBank/DDBJ whole genome shotgun (WGS) entry which is preliminary data.</text>
</comment>
<organism evidence="1 2">
    <name type="scientific">Cytobacillus purgationiresistens</name>
    <dbReference type="NCBI Taxonomy" id="863449"/>
    <lineage>
        <taxon>Bacteria</taxon>
        <taxon>Bacillati</taxon>
        <taxon>Bacillota</taxon>
        <taxon>Bacilli</taxon>
        <taxon>Bacillales</taxon>
        <taxon>Bacillaceae</taxon>
        <taxon>Cytobacillus</taxon>
    </lineage>
</organism>
<dbReference type="EMBL" id="JAUSUB010000041">
    <property type="protein sequence ID" value="MDQ0273505.1"/>
    <property type="molecule type" value="Genomic_DNA"/>
</dbReference>
<dbReference type="InterPro" id="IPR032787">
    <property type="entry name" value="Prok-E2_D"/>
</dbReference>
<keyword evidence="2" id="KW-1185">Reference proteome</keyword>
<protein>
    <submittedName>
        <fullName evidence="1">Uncharacterized protein</fullName>
    </submittedName>
</protein>
<proteinExistence type="predicted"/>